<comment type="caution">
    <text evidence="2">The sequence shown here is derived from an EMBL/GenBank/DDBJ whole genome shotgun (WGS) entry which is preliminary data.</text>
</comment>
<sequence length="231" mass="26188">MADSNSAGLQQSCYPQSAREPTNSQYLLKGVYISHQITQLLTGQSQLSHHFFKIKKIQSPVCDCGTEEESIEHFLFTCCLFTGLSTPTSNSSNVISHLESTSEVHQGISATRSQKSRVKPILCLQFYLRQKLETDNGELKETINNLEKEIEEIKNMEKEKQVQQATNNINESNNKEEDSTLNDNEVSEDESNVTLENYELTPFTIEKMENAYPPSFTNAPCWWTPSLPKVL</sequence>
<reference evidence="2 3" key="1">
    <citation type="journal article" date="2023" name="Nucleic Acids Res.">
        <title>The hologenome of Daphnia magna reveals possible DNA methylation and microbiome-mediated evolution of the host genome.</title>
        <authorList>
            <person name="Chaturvedi A."/>
            <person name="Li X."/>
            <person name="Dhandapani V."/>
            <person name="Marshall H."/>
            <person name="Kissane S."/>
            <person name="Cuenca-Cambronero M."/>
            <person name="Asole G."/>
            <person name="Calvet F."/>
            <person name="Ruiz-Romero M."/>
            <person name="Marangio P."/>
            <person name="Guigo R."/>
            <person name="Rago D."/>
            <person name="Mirbahai L."/>
            <person name="Eastwood N."/>
            <person name="Colbourne J.K."/>
            <person name="Zhou J."/>
            <person name="Mallon E."/>
            <person name="Orsini L."/>
        </authorList>
    </citation>
    <scope>NUCLEOTIDE SEQUENCE [LARGE SCALE GENOMIC DNA]</scope>
    <source>
        <strain evidence="2">LRV0_1</strain>
    </source>
</reference>
<evidence type="ECO:0000313" key="2">
    <source>
        <dbReference type="EMBL" id="KAK4003536.1"/>
    </source>
</evidence>
<evidence type="ECO:0000256" key="1">
    <source>
        <dbReference type="SAM" id="MobiDB-lite"/>
    </source>
</evidence>
<evidence type="ECO:0000313" key="3">
    <source>
        <dbReference type="Proteomes" id="UP001234178"/>
    </source>
</evidence>
<gene>
    <name evidence="2" type="ORF">OUZ56_005295</name>
</gene>
<feature type="compositionally biased region" description="Polar residues" evidence="1">
    <location>
        <begin position="162"/>
        <end position="172"/>
    </location>
</feature>
<feature type="region of interest" description="Disordered" evidence="1">
    <location>
        <begin position="157"/>
        <end position="193"/>
    </location>
</feature>
<accession>A0ABQ9YSL9</accession>
<evidence type="ECO:0008006" key="4">
    <source>
        <dbReference type="Google" id="ProtNLM"/>
    </source>
</evidence>
<dbReference type="EMBL" id="JAOYFB010000001">
    <property type="protein sequence ID" value="KAK4003536.1"/>
    <property type="molecule type" value="Genomic_DNA"/>
</dbReference>
<name>A0ABQ9YSL9_9CRUS</name>
<protein>
    <recommendedName>
        <fullName evidence="4">Reverse transcriptase zinc-binding domain-containing protein</fullName>
    </recommendedName>
</protein>
<keyword evidence="3" id="KW-1185">Reference proteome</keyword>
<dbReference type="Proteomes" id="UP001234178">
    <property type="component" value="Unassembled WGS sequence"/>
</dbReference>
<proteinExistence type="predicted"/>
<organism evidence="2 3">
    <name type="scientific">Daphnia magna</name>
    <dbReference type="NCBI Taxonomy" id="35525"/>
    <lineage>
        <taxon>Eukaryota</taxon>
        <taxon>Metazoa</taxon>
        <taxon>Ecdysozoa</taxon>
        <taxon>Arthropoda</taxon>
        <taxon>Crustacea</taxon>
        <taxon>Branchiopoda</taxon>
        <taxon>Diplostraca</taxon>
        <taxon>Cladocera</taxon>
        <taxon>Anomopoda</taxon>
        <taxon>Daphniidae</taxon>
        <taxon>Daphnia</taxon>
    </lineage>
</organism>